<dbReference type="PROSITE" id="PS50026">
    <property type="entry name" value="EGF_3"/>
    <property type="match status" value="1"/>
</dbReference>
<evidence type="ECO:0000259" key="6">
    <source>
        <dbReference type="PROSITE" id="PS50026"/>
    </source>
</evidence>
<reference evidence="7 8" key="1">
    <citation type="submission" date="2019-07" db="EMBL/GenBank/DDBJ databases">
        <title>Genomes of Cafeteria roenbergensis.</title>
        <authorList>
            <person name="Fischer M.G."/>
            <person name="Hackl T."/>
            <person name="Roman M."/>
        </authorList>
    </citation>
    <scope>NUCLEOTIDE SEQUENCE [LARGE SCALE GENOMIC DNA]</scope>
    <source>
        <strain evidence="7 8">BVI</strain>
    </source>
</reference>
<feature type="region of interest" description="Disordered" evidence="4">
    <location>
        <begin position="526"/>
        <end position="608"/>
    </location>
</feature>
<evidence type="ECO:0000256" key="4">
    <source>
        <dbReference type="SAM" id="MobiDB-lite"/>
    </source>
</evidence>
<evidence type="ECO:0000256" key="3">
    <source>
        <dbReference type="PROSITE-ProRule" id="PRU00076"/>
    </source>
</evidence>
<proteinExistence type="predicted"/>
<dbReference type="Gene3D" id="2.10.25.10">
    <property type="entry name" value="Laminin"/>
    <property type="match status" value="1"/>
</dbReference>
<dbReference type="AlphaFoldDB" id="A0A5A8CXK9"/>
<dbReference type="SMART" id="SM00181">
    <property type="entry name" value="EGF"/>
    <property type="match status" value="3"/>
</dbReference>
<feature type="domain" description="EGF-like" evidence="6">
    <location>
        <begin position="440"/>
        <end position="473"/>
    </location>
</feature>
<evidence type="ECO:0000313" key="8">
    <source>
        <dbReference type="Proteomes" id="UP000323011"/>
    </source>
</evidence>
<evidence type="ECO:0000313" key="7">
    <source>
        <dbReference type="EMBL" id="KAA0157776.1"/>
    </source>
</evidence>
<dbReference type="PANTHER" id="PTHR14949:SF56">
    <property type="entry name" value="EGF-LIKE-DOMAIN, MULTIPLE 7"/>
    <property type="match status" value="1"/>
</dbReference>
<feature type="signal peptide" evidence="5">
    <location>
        <begin position="1"/>
        <end position="19"/>
    </location>
</feature>
<dbReference type="Gene3D" id="2.120.10.80">
    <property type="entry name" value="Kelch-type beta propeller"/>
    <property type="match status" value="2"/>
</dbReference>
<dbReference type="PANTHER" id="PTHR14949">
    <property type="entry name" value="EGF-LIKE-DOMAIN, MULTIPLE 7, 8"/>
    <property type="match status" value="1"/>
</dbReference>
<dbReference type="EMBL" id="VLTN01000001">
    <property type="protein sequence ID" value="KAA0157776.1"/>
    <property type="molecule type" value="Genomic_DNA"/>
</dbReference>
<dbReference type="PROSITE" id="PS01186">
    <property type="entry name" value="EGF_2"/>
    <property type="match status" value="1"/>
</dbReference>
<dbReference type="PROSITE" id="PS00022">
    <property type="entry name" value="EGF_1"/>
    <property type="match status" value="1"/>
</dbReference>
<dbReference type="Proteomes" id="UP000323011">
    <property type="component" value="Unassembled WGS sequence"/>
</dbReference>
<organism evidence="7 8">
    <name type="scientific">Cafeteria roenbergensis</name>
    <name type="common">Marine flagellate</name>
    <dbReference type="NCBI Taxonomy" id="33653"/>
    <lineage>
        <taxon>Eukaryota</taxon>
        <taxon>Sar</taxon>
        <taxon>Stramenopiles</taxon>
        <taxon>Bigyra</taxon>
        <taxon>Opalozoa</taxon>
        <taxon>Bicosoecida</taxon>
        <taxon>Cafeteriaceae</taxon>
        <taxon>Cafeteria</taxon>
    </lineage>
</organism>
<dbReference type="SUPFAM" id="SSF117281">
    <property type="entry name" value="Kelch motif"/>
    <property type="match status" value="1"/>
</dbReference>
<evidence type="ECO:0000256" key="1">
    <source>
        <dbReference type="ARBA" id="ARBA00022729"/>
    </source>
</evidence>
<accession>A0A5A8CXK9</accession>
<comment type="caution">
    <text evidence="3">Lacks conserved residue(s) required for the propagation of feature annotation.</text>
</comment>
<dbReference type="InterPro" id="IPR000742">
    <property type="entry name" value="EGF"/>
</dbReference>
<feature type="chain" id="PRO_5022941795" description="EGF-like domain-containing protein" evidence="5">
    <location>
        <begin position="20"/>
        <end position="664"/>
    </location>
</feature>
<keyword evidence="2 3" id="KW-1015">Disulfide bond</keyword>
<feature type="disulfide bond" evidence="3">
    <location>
        <begin position="463"/>
        <end position="472"/>
    </location>
</feature>
<protein>
    <recommendedName>
        <fullName evidence="6">EGF-like domain-containing protein</fullName>
    </recommendedName>
</protein>
<dbReference type="InterPro" id="IPR015915">
    <property type="entry name" value="Kelch-typ_b-propeller"/>
</dbReference>
<evidence type="ECO:0000256" key="5">
    <source>
        <dbReference type="SAM" id="SignalP"/>
    </source>
</evidence>
<name>A0A5A8CXK9_CAFRO</name>
<keyword evidence="8" id="KW-1185">Reference proteome</keyword>
<gene>
    <name evidence="7" type="ORF">FNF29_00350</name>
</gene>
<comment type="caution">
    <text evidence="7">The sequence shown here is derived from an EMBL/GenBank/DDBJ whole genome shotgun (WGS) entry which is preliminary data.</text>
</comment>
<feature type="compositionally biased region" description="Basic and acidic residues" evidence="4">
    <location>
        <begin position="590"/>
        <end position="603"/>
    </location>
</feature>
<keyword evidence="1 5" id="KW-0732">Signal</keyword>
<dbReference type="InterPro" id="IPR050969">
    <property type="entry name" value="Dev_Signal_Modulators"/>
</dbReference>
<keyword evidence="3" id="KW-0245">EGF-like domain</keyword>
<feature type="region of interest" description="Disordered" evidence="4">
    <location>
        <begin position="626"/>
        <end position="664"/>
    </location>
</feature>
<sequence>MPAVLGLLVLLLLSCLSHGSTPSWLQRQAPWTPRAAIQAASNGTTAVAIGGRTATGDSPDVWRFIESRWALETGVAPFGPRHGATVILTDTSVFLIGGISTAGGFSRLKADVWRSSSAGRNWTDVSEAQVKWSPRSAACGAAHGNRLWLLGGFDFSPTQGVFASKDLSGEAWETLPSARWSRRGLAACATFRGQLFVAGGSDLAATLGDVYATTDGVSWDTVTPTVAGWAPRAGASLVAAANLLFLAGGSPAGGAVWSTLNGRSWSLVETSNAWSTITEAPVVRIGVELAVLGGLRTDTSKQRTSHLSDGFLVTTDAFFCEEDGVECSGHGVCVSDLAQHAAGAVAEAEALEPEAAATIAGGYHCSCAEGWAPPDCAAAVCSPVNCVHGVCVPATHDLTMPRAANWSQRSGPGEAALHGDDGQTPLVCVCNAGWMPPSCDRPVCREGCDPEHGTCTAPGHCDCDSGWRGVLCNRQETIVEALGAWVRARAAAVYGVVTALGIAAATAYGSIANYWLRRPPGPRGKLLSRGWRGSQPPGSASPRLASPSRFKSYGTAGDAVGQQAVSRVRGPRGWTIASVAGSGDGFTPARDSRPAGASRDDSRTPAAPAAATLVGSRFLGARTAASDLSGAGSDTSSLLASRAAPPPARAHNAHRQRSRNPFGL</sequence>
<evidence type="ECO:0000256" key="2">
    <source>
        <dbReference type="ARBA" id="ARBA00023157"/>
    </source>
</evidence>